<dbReference type="KEGG" id="lnn:F0161_04440"/>
<keyword evidence="5 12" id="KW-0813">Transport</keyword>
<evidence type="ECO:0000256" key="12">
    <source>
        <dbReference type="RuleBase" id="RU367119"/>
    </source>
</evidence>
<dbReference type="Gene3D" id="3.40.190.10">
    <property type="entry name" value="Periplasmic binding protein-like II"/>
    <property type="match status" value="2"/>
</dbReference>
<dbReference type="Pfam" id="PF12849">
    <property type="entry name" value="PBP_like_2"/>
    <property type="match status" value="1"/>
</dbReference>
<dbReference type="CDD" id="cd13653">
    <property type="entry name" value="PBP2_phosphate_like_1"/>
    <property type="match status" value="1"/>
</dbReference>
<keyword evidence="9" id="KW-0472">Membrane</keyword>
<evidence type="ECO:0000256" key="3">
    <source>
        <dbReference type="ARBA" id="ARBA00008725"/>
    </source>
</evidence>
<keyword evidence="7 12" id="KW-0592">Phosphate transport</keyword>
<dbReference type="RefSeq" id="WP_137601554.1">
    <property type="nucleotide sequence ID" value="NZ_BJEB01000011.1"/>
</dbReference>
<organism evidence="14 15">
    <name type="scientific">Paucilactobacillus nenjiangensis</name>
    <dbReference type="NCBI Taxonomy" id="1296540"/>
    <lineage>
        <taxon>Bacteria</taxon>
        <taxon>Bacillati</taxon>
        <taxon>Bacillota</taxon>
        <taxon>Bacilli</taxon>
        <taxon>Lactobacillales</taxon>
        <taxon>Lactobacillaceae</taxon>
        <taxon>Paucilactobacillus</taxon>
    </lineage>
</organism>
<keyword evidence="8 12" id="KW-0732">Signal</keyword>
<comment type="similarity">
    <text evidence="3 12">Belongs to the PstS family.</text>
</comment>
<evidence type="ECO:0000256" key="11">
    <source>
        <dbReference type="ARBA" id="ARBA00023288"/>
    </source>
</evidence>
<evidence type="ECO:0000256" key="1">
    <source>
        <dbReference type="ARBA" id="ARBA00002841"/>
    </source>
</evidence>
<reference evidence="14 15" key="1">
    <citation type="submission" date="2019-09" db="EMBL/GenBank/DDBJ databases">
        <title>Complete Genome Sequence of Lactobacillus nenjiangensis SH-Y15, isolated from sauerkraut.</title>
        <authorList>
            <person name="Yang H."/>
        </authorList>
    </citation>
    <scope>NUCLEOTIDE SEQUENCE [LARGE SCALE GENOMIC DNA]</scope>
    <source>
        <strain evidence="14 15">SH-Y15</strain>
    </source>
</reference>
<feature type="signal peptide" evidence="12">
    <location>
        <begin position="1"/>
        <end position="26"/>
    </location>
</feature>
<dbReference type="InterPro" id="IPR050811">
    <property type="entry name" value="Phosphate_ABC_transporter"/>
</dbReference>
<evidence type="ECO:0000256" key="2">
    <source>
        <dbReference type="ARBA" id="ARBA00004193"/>
    </source>
</evidence>
<keyword evidence="6 12" id="KW-1003">Cell membrane</keyword>
<dbReference type="PANTHER" id="PTHR30570:SF4">
    <property type="entry name" value="PHOSPHATE-BINDING PROTEIN PSTS 1"/>
    <property type="match status" value="1"/>
</dbReference>
<keyword evidence="10 12" id="KW-0564">Palmitate</keyword>
<evidence type="ECO:0000313" key="15">
    <source>
        <dbReference type="Proteomes" id="UP000325295"/>
    </source>
</evidence>
<dbReference type="NCBIfam" id="TIGR02136">
    <property type="entry name" value="ptsS_2"/>
    <property type="match status" value="1"/>
</dbReference>
<evidence type="ECO:0000256" key="7">
    <source>
        <dbReference type="ARBA" id="ARBA00022592"/>
    </source>
</evidence>
<evidence type="ECO:0000256" key="5">
    <source>
        <dbReference type="ARBA" id="ARBA00022448"/>
    </source>
</evidence>
<keyword evidence="11 12" id="KW-0449">Lipoprotein</keyword>
<dbReference type="InterPro" id="IPR024370">
    <property type="entry name" value="PBP_domain"/>
</dbReference>
<dbReference type="GO" id="GO:0005886">
    <property type="term" value="C:plasma membrane"/>
    <property type="evidence" value="ECO:0007669"/>
    <property type="project" value="UniProtKB-SubCell"/>
</dbReference>
<evidence type="ECO:0000256" key="6">
    <source>
        <dbReference type="ARBA" id="ARBA00022475"/>
    </source>
</evidence>
<dbReference type="GO" id="GO:0042301">
    <property type="term" value="F:phosphate ion binding"/>
    <property type="evidence" value="ECO:0007669"/>
    <property type="project" value="UniProtKB-UniRule"/>
</dbReference>
<feature type="domain" description="PBP" evidence="13">
    <location>
        <begin position="24"/>
        <end position="255"/>
    </location>
</feature>
<dbReference type="PANTHER" id="PTHR30570">
    <property type="entry name" value="PERIPLASMIC PHOSPHATE BINDING COMPONENT OF PHOSPHATE ABC TRANSPORTER"/>
    <property type="match status" value="1"/>
</dbReference>
<gene>
    <name evidence="14" type="primary">pstS</name>
    <name evidence="14" type="ORF">F0161_04440</name>
</gene>
<protein>
    <recommendedName>
        <fullName evidence="12">Phosphate-binding protein</fullName>
    </recommendedName>
</protein>
<evidence type="ECO:0000259" key="13">
    <source>
        <dbReference type="Pfam" id="PF12849"/>
    </source>
</evidence>
<dbReference type="PROSITE" id="PS51257">
    <property type="entry name" value="PROKAR_LIPOPROTEIN"/>
    <property type="match status" value="1"/>
</dbReference>
<name>A0A5P1X4G8_9LACO</name>
<comment type="subunit">
    <text evidence="4 12">The complex is composed of two ATP-binding proteins (PstB), two transmembrane proteins (PstC and PstA) and a solute-binding protein (PstS).</text>
</comment>
<evidence type="ECO:0000256" key="9">
    <source>
        <dbReference type="ARBA" id="ARBA00023136"/>
    </source>
</evidence>
<sequence>MKRIIGLVFSLTMAALLIAGCSSKSAAQSSKLTIVGSTALQPLIEQAAKQYQESNSGASITVQGGGSGTGLSQIQNGSVSIGNSDVFASQVSGINTKKIVDHKVAVVGITPVVNPDTGVTNLSMQQLQDIFTGKVTNWQEVGGKDRAITVINRAKGSGTRITFEQSVMNGQTAIKSQEQDSNGTVQKLVSTTSGSISYVAFSYVTAKLQAVSIDNVKPTDANVKTNQWKIWAYEHMYTTKKADVSTKKFIKYVESAKVQKTLVKKLGYISIQDMKVTKDAANQVK</sequence>
<accession>A0A5P1X4G8</accession>
<feature type="chain" id="PRO_5027136894" description="Phosphate-binding protein" evidence="12">
    <location>
        <begin position="27"/>
        <end position="285"/>
    </location>
</feature>
<evidence type="ECO:0000256" key="10">
    <source>
        <dbReference type="ARBA" id="ARBA00023139"/>
    </source>
</evidence>
<dbReference type="EMBL" id="CP043939">
    <property type="protein sequence ID" value="QER67178.1"/>
    <property type="molecule type" value="Genomic_DNA"/>
</dbReference>
<proteinExistence type="inferred from homology"/>
<comment type="function">
    <text evidence="12">Involved in the system for phosphate transport across the cytoplasmic membrane.</text>
</comment>
<keyword evidence="15" id="KW-1185">Reference proteome</keyword>
<dbReference type="SUPFAM" id="SSF53850">
    <property type="entry name" value="Periplasmic binding protein-like II"/>
    <property type="match status" value="1"/>
</dbReference>
<dbReference type="OrthoDB" id="9790048at2"/>
<evidence type="ECO:0000256" key="8">
    <source>
        <dbReference type="ARBA" id="ARBA00022729"/>
    </source>
</evidence>
<comment type="function">
    <text evidence="1">Part of the ABC transporter complex PstSACB involved in phosphate import.</text>
</comment>
<dbReference type="GO" id="GO:0006817">
    <property type="term" value="P:phosphate ion transport"/>
    <property type="evidence" value="ECO:0007669"/>
    <property type="project" value="UniProtKB-UniRule"/>
</dbReference>
<evidence type="ECO:0000256" key="4">
    <source>
        <dbReference type="ARBA" id="ARBA00011529"/>
    </source>
</evidence>
<comment type="subcellular location">
    <subcellularLocation>
        <location evidence="2 12">Cell membrane</location>
        <topology evidence="2 12">Lipid-anchor</topology>
    </subcellularLocation>
</comment>
<dbReference type="AlphaFoldDB" id="A0A5P1X4G8"/>
<dbReference type="InterPro" id="IPR011862">
    <property type="entry name" value="Phos-bd"/>
</dbReference>
<dbReference type="Proteomes" id="UP000325295">
    <property type="component" value="Chromosome"/>
</dbReference>
<evidence type="ECO:0000313" key="14">
    <source>
        <dbReference type="EMBL" id="QER67178.1"/>
    </source>
</evidence>